<name>A0AAV3Y1R9_9GAST</name>
<dbReference type="AlphaFoldDB" id="A0AAV3Y1R9"/>
<keyword evidence="9" id="KW-1185">Reference proteome</keyword>
<dbReference type="Pfam" id="PF15297">
    <property type="entry name" value="CKAP2_C"/>
    <property type="match status" value="1"/>
</dbReference>
<feature type="region of interest" description="Disordered" evidence="6">
    <location>
        <begin position="407"/>
        <end position="432"/>
    </location>
</feature>
<feature type="region of interest" description="Disordered" evidence="6">
    <location>
        <begin position="441"/>
        <end position="460"/>
    </location>
</feature>
<feature type="region of interest" description="Disordered" evidence="6">
    <location>
        <begin position="156"/>
        <end position="197"/>
    </location>
</feature>
<dbReference type="GO" id="GO:0005813">
    <property type="term" value="C:centrosome"/>
    <property type="evidence" value="ECO:0007669"/>
    <property type="project" value="TreeGrafter"/>
</dbReference>
<keyword evidence="3" id="KW-0963">Cytoplasm</keyword>
<evidence type="ECO:0000256" key="3">
    <source>
        <dbReference type="ARBA" id="ARBA00022490"/>
    </source>
</evidence>
<evidence type="ECO:0000256" key="5">
    <source>
        <dbReference type="ARBA" id="ARBA00023212"/>
    </source>
</evidence>
<dbReference type="Proteomes" id="UP000735302">
    <property type="component" value="Unassembled WGS sequence"/>
</dbReference>
<evidence type="ECO:0000313" key="9">
    <source>
        <dbReference type="Proteomes" id="UP000735302"/>
    </source>
</evidence>
<gene>
    <name evidence="8" type="ORF">PoB_000317200</name>
</gene>
<feature type="domain" description="Cytoskeleton-associated protein 2 C-terminal" evidence="7">
    <location>
        <begin position="195"/>
        <end position="297"/>
    </location>
</feature>
<dbReference type="InterPro" id="IPR052855">
    <property type="entry name" value="CKAP2-like"/>
</dbReference>
<evidence type="ECO:0000313" key="8">
    <source>
        <dbReference type="EMBL" id="GFN76666.1"/>
    </source>
</evidence>
<comment type="subcellular location">
    <subcellularLocation>
        <location evidence="1">Cytoplasm</location>
        <location evidence="1">Cytoskeleton</location>
    </subcellularLocation>
</comment>
<feature type="compositionally biased region" description="Low complexity" evidence="6">
    <location>
        <begin position="339"/>
        <end position="349"/>
    </location>
</feature>
<comment type="similarity">
    <text evidence="2">Belongs to the CKAP2 family.</text>
</comment>
<evidence type="ECO:0000256" key="1">
    <source>
        <dbReference type="ARBA" id="ARBA00004245"/>
    </source>
</evidence>
<comment type="caution">
    <text evidence="8">The sequence shown here is derived from an EMBL/GenBank/DDBJ whole genome shotgun (WGS) entry which is preliminary data.</text>
</comment>
<evidence type="ECO:0000256" key="2">
    <source>
        <dbReference type="ARBA" id="ARBA00009468"/>
    </source>
</evidence>
<accession>A0AAV3Y1R9</accession>
<protein>
    <submittedName>
        <fullName evidence="8">Cytoskeleton-associated protein 2-like</fullName>
    </submittedName>
</protein>
<feature type="region of interest" description="Disordered" evidence="6">
    <location>
        <begin position="39"/>
        <end position="65"/>
    </location>
</feature>
<evidence type="ECO:0000256" key="4">
    <source>
        <dbReference type="ARBA" id="ARBA00022553"/>
    </source>
</evidence>
<dbReference type="PANTHER" id="PTHR47078">
    <property type="entry name" value="CYTOSKELETON-ASSOCIATED PROTEIN 2-LIKE"/>
    <property type="match status" value="1"/>
</dbReference>
<reference evidence="8 9" key="1">
    <citation type="journal article" date="2021" name="Elife">
        <title>Chloroplast acquisition without the gene transfer in kleptoplastic sea slugs, Plakobranchus ocellatus.</title>
        <authorList>
            <person name="Maeda T."/>
            <person name="Takahashi S."/>
            <person name="Yoshida T."/>
            <person name="Shimamura S."/>
            <person name="Takaki Y."/>
            <person name="Nagai Y."/>
            <person name="Toyoda A."/>
            <person name="Suzuki Y."/>
            <person name="Arimoto A."/>
            <person name="Ishii H."/>
            <person name="Satoh N."/>
            <person name="Nishiyama T."/>
            <person name="Hasebe M."/>
            <person name="Maruyama T."/>
            <person name="Minagawa J."/>
            <person name="Obokata J."/>
            <person name="Shigenobu S."/>
        </authorList>
    </citation>
    <scope>NUCLEOTIDE SEQUENCE [LARGE SCALE GENOMIC DNA]</scope>
</reference>
<feature type="region of interest" description="Disordered" evidence="6">
    <location>
        <begin position="339"/>
        <end position="361"/>
    </location>
</feature>
<dbReference type="InterPro" id="IPR029197">
    <property type="entry name" value="CKAP2_C"/>
</dbReference>
<evidence type="ECO:0000259" key="7">
    <source>
        <dbReference type="Pfam" id="PF15297"/>
    </source>
</evidence>
<dbReference type="GO" id="GO:0072686">
    <property type="term" value="C:mitotic spindle"/>
    <property type="evidence" value="ECO:0007669"/>
    <property type="project" value="TreeGrafter"/>
</dbReference>
<organism evidence="8 9">
    <name type="scientific">Plakobranchus ocellatus</name>
    <dbReference type="NCBI Taxonomy" id="259542"/>
    <lineage>
        <taxon>Eukaryota</taxon>
        <taxon>Metazoa</taxon>
        <taxon>Spiralia</taxon>
        <taxon>Lophotrochozoa</taxon>
        <taxon>Mollusca</taxon>
        <taxon>Gastropoda</taxon>
        <taxon>Heterobranchia</taxon>
        <taxon>Euthyneura</taxon>
        <taxon>Panpulmonata</taxon>
        <taxon>Sacoglossa</taxon>
        <taxon>Placobranchoidea</taxon>
        <taxon>Plakobranchidae</taxon>
        <taxon>Plakobranchus</taxon>
    </lineage>
</organism>
<dbReference type="EMBL" id="BLXT01000403">
    <property type="protein sequence ID" value="GFN76666.1"/>
    <property type="molecule type" value="Genomic_DNA"/>
</dbReference>
<keyword evidence="5" id="KW-0206">Cytoskeleton</keyword>
<keyword evidence="4" id="KW-0597">Phosphoprotein</keyword>
<feature type="compositionally biased region" description="Basic and acidic residues" evidence="6">
    <location>
        <begin position="162"/>
        <end position="190"/>
    </location>
</feature>
<proteinExistence type="inferred from homology"/>
<dbReference type="GO" id="GO:0005829">
    <property type="term" value="C:cytosol"/>
    <property type="evidence" value="ECO:0007669"/>
    <property type="project" value="TreeGrafter"/>
</dbReference>
<evidence type="ECO:0000256" key="6">
    <source>
        <dbReference type="SAM" id="MobiDB-lite"/>
    </source>
</evidence>
<sequence>MATTRTGLFPAIKKEEVYPKSEVKQRQIVKAKIKSERTPVTGILKKQNQTTDKRKSAPARLTPSSGRHVKFKSKVSEQESLREKLNTWLLAKGKTPSRCRHLMCFNAEVSAKKKQQVKLVDRTITQNLLSNQLEVLEDEERTAEIKKKLFDTSSSSTKKARRSVEKENQQTRRSIRFDDEALKKASDSSKAEYQSPMPEMIKAASTATHWTSEQVLDHLNIMLQECLALYNSGCPLDNLLPWLADIENHVPKAVTFAPYYICKAKVLSAFPHQVLNVYCEAVRNNAQPSEQLAKEMKSSLSLMLIAPPADLPPLSANIGGDLLSISALGASGVSWAASPAPSSTASGRSNTPHRHSDLSGTSVDLSNSYGYLSESGLYADSLATEDAGIDSTFSILSASTSSDALSSSFSSSKCSTPLDQQERASSRNVFTKENSDVGQGLGFCDDGAANPDSSSKPVGQHMGSTFKFAIGSTTPLLKNVAEASPIAVVTPVRRSVRLSGRPLTPGVGLRREINSVSELSETERQSMLFQTNPAITGD</sequence>
<dbReference type="PANTHER" id="PTHR47078:SF1">
    <property type="entry name" value="CYTOSKELETON-ASSOCIATED PROTEIN 2-LIKE"/>
    <property type="match status" value="1"/>
</dbReference>